<dbReference type="PROSITE" id="PS51318">
    <property type="entry name" value="TAT"/>
    <property type="match status" value="1"/>
</dbReference>
<dbReference type="Pfam" id="PF11329">
    <property type="entry name" value="DUF3131"/>
    <property type="match status" value="1"/>
</dbReference>
<evidence type="ECO:0000313" key="2">
    <source>
        <dbReference type="EMBL" id="RCW28741.1"/>
    </source>
</evidence>
<dbReference type="InterPro" id="IPR006311">
    <property type="entry name" value="TAT_signal"/>
</dbReference>
<keyword evidence="3" id="KW-1185">Reference proteome</keyword>
<accession>A0A6I7HS63</accession>
<organism evidence="2 3">
    <name type="scientific">Ciceribacter lividus</name>
    <dbReference type="NCBI Taxonomy" id="1197950"/>
    <lineage>
        <taxon>Bacteria</taxon>
        <taxon>Pseudomonadati</taxon>
        <taxon>Pseudomonadota</taxon>
        <taxon>Alphaproteobacteria</taxon>
        <taxon>Hyphomicrobiales</taxon>
        <taxon>Rhizobiaceae</taxon>
        <taxon>Ciceribacter</taxon>
    </lineage>
</organism>
<evidence type="ECO:0000259" key="1">
    <source>
        <dbReference type="Pfam" id="PF11329"/>
    </source>
</evidence>
<dbReference type="InterPro" id="IPR021478">
    <property type="entry name" value="DUF3131"/>
</dbReference>
<feature type="domain" description="DUF3131" evidence="1">
    <location>
        <begin position="506"/>
        <end position="866"/>
    </location>
</feature>
<proteinExistence type="predicted"/>
<reference evidence="2 3" key="1">
    <citation type="submission" date="2018-07" db="EMBL/GenBank/DDBJ databases">
        <title>Genomic Encyclopedia of Type Strains, Phase IV (KMG-IV): sequencing the most valuable type-strain genomes for metagenomic binning, comparative biology and taxonomic classification.</title>
        <authorList>
            <person name="Goeker M."/>
        </authorList>
    </citation>
    <scope>NUCLEOTIDE SEQUENCE [LARGE SCALE GENOMIC DNA]</scope>
    <source>
        <strain evidence="2 3">DSM 25528</strain>
    </source>
</reference>
<name>A0A6I7HS63_9HYPH</name>
<dbReference type="Gene3D" id="1.50.10.140">
    <property type="match status" value="1"/>
</dbReference>
<dbReference type="AlphaFoldDB" id="A0A6I7HS63"/>
<protein>
    <submittedName>
        <fullName evidence="2">Uncharacterized protein DUF3131</fullName>
    </submittedName>
</protein>
<dbReference type="RefSeq" id="WP_114361767.1">
    <property type="nucleotide sequence ID" value="NZ_QPIX01000001.1"/>
</dbReference>
<sequence>MRLTRREVLQSLCIGVVGAPFLAGGMARAQAYTPFMLVLDGTDGAPARDKMRLLSEAIIRRNVPLGLALPADAGDEAFSAALALRAAYGGMFEPVVFLPGMETERVYFQMRRAGIAQARLAALATRSEDGALQHAACVTMLCRQGETEVPTLSGVRAGGFRTVLVMPKEDAPTSYSETENGIMHVAGGLRLGSLAELDERRGKITQRMASDEPAVLYVSLADITRFDDDRLAALAAALADFIAEAEDEGKIATILPSEFYLRSEAFSRDIALHLDLGSGAAPTDAETAFVKALTAAGIAFTRSGGADVTDGAGCPMLGTDPQMPDWQAVRAAAGVAFDLDKPEGEAAPVTCAVTAKEGPDAALLSSAGITVTAVLDGGEGNGGLDENGLLNVPVAFRIDGGLRIGNGRELAETLNTRLGHERDALVMVGGAALAEGGAGEVIAGVLGGLAVRKGNRVTGLGAFGAAVTGRDPIFGRLQRSQQMRFAETSAGEAVIDAAEKARLEADAELAWRYFTRLSDKWTGLAPASAEASGSSVVPYPFVTMWDIASQIFGLVAAHALGLATDDEFAEAAGKILKSLPATRIGKLRLPQANVSTRRGGAVENSYNASDTGRLLVALKLLAGRGLDKDVAAVLARWDLAATISQRRMHDIDDGRWKTYFRSNYAHYAARGFALWGMEVDTPYAPEPEDVATDRRMRILGKVADIGAVGTEPHTLEAMEFGASEAAQVISDVLFAAQVDEYRRTGRFVCVSESSIDRAPWFVYQGLEVDAEEDPWALETMVDRARYGTPEMRRALDVVNCKGAYLWNAVRPHAYSARLVEHVRERGRVPGLGFASGIYAATGRQTTNYSDVNTNGVILEAIAYTLKGRTALL</sequence>
<comment type="caution">
    <text evidence="2">The sequence shown here is derived from an EMBL/GenBank/DDBJ whole genome shotgun (WGS) entry which is preliminary data.</text>
</comment>
<dbReference type="Proteomes" id="UP000252582">
    <property type="component" value="Unassembled WGS sequence"/>
</dbReference>
<gene>
    <name evidence="2" type="ORF">DFR48_101759</name>
</gene>
<evidence type="ECO:0000313" key="3">
    <source>
        <dbReference type="Proteomes" id="UP000252582"/>
    </source>
</evidence>
<dbReference type="EMBL" id="QPIX01000001">
    <property type="protein sequence ID" value="RCW28741.1"/>
    <property type="molecule type" value="Genomic_DNA"/>
</dbReference>